<keyword evidence="1" id="KW-0732">Signal</keyword>
<keyword evidence="3" id="KW-1185">Reference proteome</keyword>
<name>A0A9N9CCD6_9GLOM</name>
<evidence type="ECO:0000313" key="2">
    <source>
        <dbReference type="EMBL" id="CAG8598569.1"/>
    </source>
</evidence>
<feature type="signal peptide" evidence="1">
    <location>
        <begin position="1"/>
        <end position="19"/>
    </location>
</feature>
<feature type="chain" id="PRO_5040162894" evidence="1">
    <location>
        <begin position="20"/>
        <end position="62"/>
    </location>
</feature>
<gene>
    <name evidence="2" type="ORF">DEBURN_LOCUS9409</name>
</gene>
<evidence type="ECO:0000313" key="3">
    <source>
        <dbReference type="Proteomes" id="UP000789706"/>
    </source>
</evidence>
<comment type="caution">
    <text evidence="2">The sequence shown here is derived from an EMBL/GenBank/DDBJ whole genome shotgun (WGS) entry which is preliminary data.</text>
</comment>
<evidence type="ECO:0000256" key="1">
    <source>
        <dbReference type="SAM" id="SignalP"/>
    </source>
</evidence>
<organism evidence="2 3">
    <name type="scientific">Diversispora eburnea</name>
    <dbReference type="NCBI Taxonomy" id="1213867"/>
    <lineage>
        <taxon>Eukaryota</taxon>
        <taxon>Fungi</taxon>
        <taxon>Fungi incertae sedis</taxon>
        <taxon>Mucoromycota</taxon>
        <taxon>Glomeromycotina</taxon>
        <taxon>Glomeromycetes</taxon>
        <taxon>Diversisporales</taxon>
        <taxon>Diversisporaceae</taxon>
        <taxon>Diversispora</taxon>
    </lineage>
</organism>
<dbReference type="Proteomes" id="UP000789706">
    <property type="component" value="Unassembled WGS sequence"/>
</dbReference>
<accession>A0A9N9CCD6</accession>
<reference evidence="2" key="1">
    <citation type="submission" date="2021-06" db="EMBL/GenBank/DDBJ databases">
        <authorList>
            <person name="Kallberg Y."/>
            <person name="Tangrot J."/>
            <person name="Rosling A."/>
        </authorList>
    </citation>
    <scope>NUCLEOTIDE SEQUENCE</scope>
    <source>
        <strain evidence="2">AZ414A</strain>
    </source>
</reference>
<protein>
    <submittedName>
        <fullName evidence="2">10823_t:CDS:1</fullName>
    </submittedName>
</protein>
<proteinExistence type="predicted"/>
<dbReference type="EMBL" id="CAJVPK010001791">
    <property type="protein sequence ID" value="CAG8598569.1"/>
    <property type="molecule type" value="Genomic_DNA"/>
</dbReference>
<sequence>MLVFVILTTLSTHSAPVLQENDAIEAKFHQPEVTRFALTSNRVLETRCEFCGGFTYDQCSRL</sequence>
<feature type="non-terminal residue" evidence="2">
    <location>
        <position position="62"/>
    </location>
</feature>
<dbReference type="AlphaFoldDB" id="A0A9N9CCD6"/>